<organism evidence="1 2">
    <name type="scientific">Sporomusa silvacetica DSM 10669</name>
    <dbReference type="NCBI Taxonomy" id="1123289"/>
    <lineage>
        <taxon>Bacteria</taxon>
        <taxon>Bacillati</taxon>
        <taxon>Bacillota</taxon>
        <taxon>Negativicutes</taxon>
        <taxon>Selenomonadales</taxon>
        <taxon>Sporomusaceae</taxon>
        <taxon>Sporomusa</taxon>
    </lineage>
</organism>
<evidence type="ECO:0000313" key="2">
    <source>
        <dbReference type="Proteomes" id="UP000216752"/>
    </source>
</evidence>
<dbReference type="EMBL" id="CP155573">
    <property type="protein sequence ID" value="XFO67736.1"/>
    <property type="molecule type" value="Genomic_DNA"/>
</dbReference>
<keyword evidence="2" id="KW-1185">Reference proteome</keyword>
<evidence type="ECO:0000313" key="1">
    <source>
        <dbReference type="EMBL" id="XFO67736.1"/>
    </source>
</evidence>
<protein>
    <submittedName>
        <fullName evidence="1">Uncharacterized protein</fullName>
    </submittedName>
</protein>
<dbReference type="RefSeq" id="WP_281253745.1">
    <property type="nucleotide sequence ID" value="NZ_CP155573.1"/>
</dbReference>
<proteinExistence type="predicted"/>
<reference evidence="1" key="1">
    <citation type="submission" date="2024-05" db="EMBL/GenBank/DDBJ databases">
        <title>Isolation and characterization of Sporomusa carbonis sp. nov., a carboxydotrophic hydrogenogen in the genus of Sporomusa isolated from a charcoal burning pile.</title>
        <authorList>
            <person name="Boeer T."/>
            <person name="Rosenbaum F."/>
            <person name="Eysell L."/>
            <person name="Mueller V."/>
            <person name="Daniel R."/>
            <person name="Poehlein A."/>
        </authorList>
    </citation>
    <scope>NUCLEOTIDE SEQUENCE [LARGE SCALE GENOMIC DNA]</scope>
    <source>
        <strain evidence="1">DSM 10669</strain>
    </source>
</reference>
<gene>
    <name evidence="1" type="ORF">SPSIL_039550</name>
</gene>
<accession>A0ABZ3IPV6</accession>
<name>A0ABZ3IPV6_9FIRM</name>
<dbReference type="Proteomes" id="UP000216752">
    <property type="component" value="Chromosome"/>
</dbReference>
<sequence>MSAIPKEVIKELIGEQKFSNTTEVMNAIKEMFRDVRCIAAP</sequence>